<dbReference type="PRINTS" id="PR00091">
    <property type="entry name" value="NITROGNASEII"/>
</dbReference>
<dbReference type="InterPro" id="IPR025669">
    <property type="entry name" value="AAA_dom"/>
</dbReference>
<dbReference type="Proteomes" id="UP000186159">
    <property type="component" value="Unassembled WGS sequence"/>
</dbReference>
<dbReference type="CDD" id="cd02042">
    <property type="entry name" value="ParAB_family"/>
    <property type="match status" value="1"/>
</dbReference>
<name>A0AAX0J1B3_CORDP</name>
<dbReference type="PANTHER" id="PTHR13696">
    <property type="entry name" value="P-LOOP CONTAINING NUCLEOSIDE TRIPHOSPHATE HYDROLASE"/>
    <property type="match status" value="1"/>
</dbReference>
<dbReference type="GeneID" id="29422766"/>
<comment type="caution">
    <text evidence="2">The sequence shown here is derived from an EMBL/GenBank/DDBJ whole genome shotgun (WGS) entry which is preliminary data.</text>
</comment>
<dbReference type="EMBL" id="LJXR01000022">
    <property type="protein sequence ID" value="OKY21913.1"/>
    <property type="molecule type" value="Genomic_DNA"/>
</dbReference>
<feature type="domain" description="AAA" evidence="1">
    <location>
        <begin position="18"/>
        <end position="215"/>
    </location>
</feature>
<reference evidence="2 3" key="1">
    <citation type="submission" date="2015-09" db="EMBL/GenBank/DDBJ databases">
        <title>Genome sequencing of Corynebacterium diphtheriae Bv. Gravis strain DSM 44123.</title>
        <authorList>
            <person name="Sangal V."/>
            <person name="Burkovski A."/>
        </authorList>
    </citation>
    <scope>NUCLEOTIDE SEQUENCE [LARGE SCALE GENOMIC DNA]</scope>
    <source>
        <strain evidence="2 3">DSM 44123</strain>
    </source>
</reference>
<sequence length="369" mass="41401">MLLDFKRQTVIYKGYEVRTISFFNNKGGVGKTTLSTNVAHYFALQGKRVLYVDCDPQCNATQLMLTEEQTESIYLDGLNDEVAERNSLAKTVYAIFVPLREGESQIAAEITPMRSERFGVDVLPGHPALSQIEDLMSDSWQSALGRQTGPFRRIHWAGQLAHAMERDDRYDVIFFDVGPSLGPFNRTVLLGCDAFVTPTATDLFSFHAFGNLARWFDAWVTQYAEIHEGNMAEWKKYSADVEAKTRPLRLGGFDGEGLRYLGYTTLEYVKRRANGQEQLVGAFERFRGRFAAEAERISNSLSKHSHSTLLGHVPHMHSMPATAQDVHAPIMELSSSDGVRGAQINQRNAYAEKINSVAANVYKALFPNE</sequence>
<dbReference type="SUPFAM" id="SSF52540">
    <property type="entry name" value="P-loop containing nucleoside triphosphate hydrolases"/>
    <property type="match status" value="1"/>
</dbReference>
<dbReference type="Pfam" id="PF13614">
    <property type="entry name" value="AAA_31"/>
    <property type="match status" value="1"/>
</dbReference>
<dbReference type="AlphaFoldDB" id="A0AAX0J1B3"/>
<evidence type="ECO:0000313" key="3">
    <source>
        <dbReference type="Proteomes" id="UP000186159"/>
    </source>
</evidence>
<dbReference type="InterPro" id="IPR050678">
    <property type="entry name" value="DNA_Partitioning_ATPase"/>
</dbReference>
<dbReference type="InterPro" id="IPR027417">
    <property type="entry name" value="P-loop_NTPase"/>
</dbReference>
<evidence type="ECO:0000313" key="2">
    <source>
        <dbReference type="EMBL" id="OKY21913.1"/>
    </source>
</evidence>
<dbReference type="Gene3D" id="3.40.50.300">
    <property type="entry name" value="P-loop containing nucleotide triphosphate hydrolases"/>
    <property type="match status" value="1"/>
</dbReference>
<dbReference type="RefSeq" id="WP_014319555.1">
    <property type="nucleotide sequence ID" value="NZ_LJXR01000022.1"/>
</dbReference>
<gene>
    <name evidence="2" type="ORF">AOT42_03440</name>
</gene>
<dbReference type="PANTHER" id="PTHR13696:SF52">
    <property type="entry name" value="PARA FAMILY PROTEIN CT_582"/>
    <property type="match status" value="1"/>
</dbReference>
<accession>A0AAX0J1B3</accession>
<evidence type="ECO:0000259" key="1">
    <source>
        <dbReference type="Pfam" id="PF13614"/>
    </source>
</evidence>
<organism evidence="2 3">
    <name type="scientific">Corynebacterium diphtheriae bv. gravis</name>
    <dbReference type="NCBI Taxonomy" id="1720349"/>
    <lineage>
        <taxon>Bacteria</taxon>
        <taxon>Bacillati</taxon>
        <taxon>Actinomycetota</taxon>
        <taxon>Actinomycetes</taxon>
        <taxon>Mycobacteriales</taxon>
        <taxon>Corynebacteriaceae</taxon>
        <taxon>Corynebacterium</taxon>
    </lineage>
</organism>
<proteinExistence type="predicted"/>
<protein>
    <submittedName>
        <fullName evidence="2">Nitrogenase iron protein</fullName>
    </submittedName>
</protein>